<evidence type="ECO:0000256" key="7">
    <source>
        <dbReference type="ARBA" id="ARBA00023242"/>
    </source>
</evidence>
<dbReference type="GO" id="GO:0005634">
    <property type="term" value="C:nucleus"/>
    <property type="evidence" value="ECO:0007669"/>
    <property type="project" value="UniProtKB-SubCell"/>
</dbReference>
<name>A0ABD1ZJ66_9MARC</name>
<dbReference type="PANTHER" id="PTHR22930:SF85">
    <property type="entry name" value="GH03217P-RELATED"/>
    <property type="match status" value="1"/>
</dbReference>
<keyword evidence="7" id="KW-0539">Nucleus</keyword>
<gene>
    <name evidence="9" type="ORF">R1flu_019623</name>
</gene>
<dbReference type="Proteomes" id="UP001605036">
    <property type="component" value="Unassembled WGS sequence"/>
</dbReference>
<evidence type="ECO:0000256" key="1">
    <source>
        <dbReference type="ARBA" id="ARBA00001968"/>
    </source>
</evidence>
<keyword evidence="4" id="KW-0540">Nuclease</keyword>
<evidence type="ECO:0000256" key="3">
    <source>
        <dbReference type="ARBA" id="ARBA00006958"/>
    </source>
</evidence>
<evidence type="ECO:0000256" key="5">
    <source>
        <dbReference type="ARBA" id="ARBA00022723"/>
    </source>
</evidence>
<dbReference type="GO" id="GO:0016787">
    <property type="term" value="F:hydrolase activity"/>
    <property type="evidence" value="ECO:0007669"/>
    <property type="project" value="UniProtKB-KW"/>
</dbReference>
<dbReference type="GO" id="GO:0046872">
    <property type="term" value="F:metal ion binding"/>
    <property type="evidence" value="ECO:0007669"/>
    <property type="project" value="UniProtKB-KW"/>
</dbReference>
<dbReference type="InterPro" id="IPR045249">
    <property type="entry name" value="HARBI1-like"/>
</dbReference>
<keyword evidence="5" id="KW-0479">Metal-binding</keyword>
<dbReference type="GO" id="GO:0004518">
    <property type="term" value="F:nuclease activity"/>
    <property type="evidence" value="ECO:0007669"/>
    <property type="project" value="UniProtKB-KW"/>
</dbReference>
<keyword evidence="10" id="KW-1185">Reference proteome</keyword>
<evidence type="ECO:0000256" key="4">
    <source>
        <dbReference type="ARBA" id="ARBA00022722"/>
    </source>
</evidence>
<accession>A0ABD1ZJ66</accession>
<keyword evidence="6" id="KW-0378">Hydrolase</keyword>
<comment type="cofactor">
    <cofactor evidence="1">
        <name>a divalent metal cation</name>
        <dbReference type="ChEBI" id="CHEBI:60240"/>
    </cofactor>
</comment>
<organism evidence="9 10">
    <name type="scientific">Riccia fluitans</name>
    <dbReference type="NCBI Taxonomy" id="41844"/>
    <lineage>
        <taxon>Eukaryota</taxon>
        <taxon>Viridiplantae</taxon>
        <taxon>Streptophyta</taxon>
        <taxon>Embryophyta</taxon>
        <taxon>Marchantiophyta</taxon>
        <taxon>Marchantiopsida</taxon>
        <taxon>Marchantiidae</taxon>
        <taxon>Marchantiales</taxon>
        <taxon>Ricciaceae</taxon>
        <taxon>Riccia</taxon>
    </lineage>
</organism>
<dbReference type="AlphaFoldDB" id="A0ABD1ZJ66"/>
<comment type="similarity">
    <text evidence="3">Belongs to the HARBI1 family.</text>
</comment>
<proteinExistence type="inferred from homology"/>
<evidence type="ECO:0000256" key="6">
    <source>
        <dbReference type="ARBA" id="ARBA00022801"/>
    </source>
</evidence>
<reference evidence="9 10" key="1">
    <citation type="submission" date="2024-09" db="EMBL/GenBank/DDBJ databases">
        <title>Chromosome-scale assembly of Riccia fluitans.</title>
        <authorList>
            <person name="Paukszto L."/>
            <person name="Sawicki J."/>
            <person name="Karawczyk K."/>
            <person name="Piernik-Szablinska J."/>
            <person name="Szczecinska M."/>
            <person name="Mazdziarz M."/>
        </authorList>
    </citation>
    <scope>NUCLEOTIDE SEQUENCE [LARGE SCALE GENOMIC DNA]</scope>
    <source>
        <strain evidence="9">Rf_01</strain>
        <tissue evidence="9">Aerial parts of the thallus</tissue>
    </source>
</reference>
<feature type="domain" description="DDE Tnp4" evidence="8">
    <location>
        <begin position="179"/>
        <end position="301"/>
    </location>
</feature>
<evidence type="ECO:0000313" key="10">
    <source>
        <dbReference type="Proteomes" id="UP001605036"/>
    </source>
</evidence>
<comment type="caution">
    <text evidence="9">The sequence shown here is derived from an EMBL/GenBank/DDBJ whole genome shotgun (WGS) entry which is preliminary data.</text>
</comment>
<evidence type="ECO:0000256" key="2">
    <source>
        <dbReference type="ARBA" id="ARBA00004123"/>
    </source>
</evidence>
<protein>
    <recommendedName>
        <fullName evidence="8">DDE Tnp4 domain-containing protein</fullName>
    </recommendedName>
</protein>
<dbReference type="Pfam" id="PF13359">
    <property type="entry name" value="DDE_Tnp_4"/>
    <property type="match status" value="1"/>
</dbReference>
<dbReference type="InterPro" id="IPR027806">
    <property type="entry name" value="HARBI1_dom"/>
</dbReference>
<comment type="subcellular location">
    <subcellularLocation>
        <location evidence="2">Nucleus</location>
    </subcellularLocation>
</comment>
<evidence type="ECO:0000313" key="9">
    <source>
        <dbReference type="EMBL" id="KAL2651495.1"/>
    </source>
</evidence>
<dbReference type="PANTHER" id="PTHR22930">
    <property type="match status" value="1"/>
</dbReference>
<dbReference type="EMBL" id="JBHFFA010000001">
    <property type="protein sequence ID" value="KAL2651495.1"/>
    <property type="molecule type" value="Genomic_DNA"/>
</dbReference>
<sequence length="364" mass="41327">MLLSSGARPIGSSLLSTSNMELEPEATDHFTAAIGVTFTLLSSCLRDSQEWWVRQCSLVWFDDYLQRAYGGQRWNDVLRMPKNLFHWLCTMLDPSICRRDTRWRKSVPVPVRLAAVLSRLVTRHTYFYVSDRFGIGESTLAEIFDDCIDAINRILGLLFLCWPLPNETGAVADAFFRRSVGLPGGTNDQRLLTFSGLYNQVCNGSRLHWPVCRINGGFRLRPYLLGDSGYVHTPWLMVPFPQNAQLTEVEALYNEHHVRGRLIVKQAFGHLKGKFRILDLGVNSSISLAAKIAYSCCVLNNVLVKYRVGLWQKNVQPTYDRPGATLVQHLHDDRFTVPGNHHQGSDSELARETREHLGHFLALN</sequence>
<evidence type="ECO:0000259" key="8">
    <source>
        <dbReference type="Pfam" id="PF13359"/>
    </source>
</evidence>